<dbReference type="SMR" id="A0A1D6F2B2"/>
<comment type="similarity">
    <text evidence="1">Belongs to the PPR family. P subfamily.</text>
</comment>
<evidence type="ECO:0000256" key="3">
    <source>
        <dbReference type="ARBA" id="ARBA00022946"/>
    </source>
</evidence>
<evidence type="ECO:0000256" key="1">
    <source>
        <dbReference type="ARBA" id="ARBA00007626"/>
    </source>
</evidence>
<evidence type="ECO:0000313" key="4">
    <source>
        <dbReference type="EMBL" id="ONM25572.1"/>
    </source>
</evidence>
<keyword evidence="2" id="KW-0677">Repeat</keyword>
<keyword evidence="3" id="KW-0809">Transit peptide</keyword>
<dbReference type="InterPro" id="IPR002885">
    <property type="entry name" value="PPR_rpt"/>
</dbReference>
<protein>
    <recommendedName>
        <fullName evidence="5">Pentatricopeptide repeat-containing protein</fullName>
    </recommendedName>
</protein>
<dbReference type="AlphaFoldDB" id="A0A1D6F2B2"/>
<dbReference type="Gene3D" id="1.25.40.10">
    <property type="entry name" value="Tetratricopeptide repeat domain"/>
    <property type="match status" value="2"/>
</dbReference>
<organism evidence="4">
    <name type="scientific">Zea mays</name>
    <name type="common">Maize</name>
    <dbReference type="NCBI Taxonomy" id="4577"/>
    <lineage>
        <taxon>Eukaryota</taxon>
        <taxon>Viridiplantae</taxon>
        <taxon>Streptophyta</taxon>
        <taxon>Embryophyta</taxon>
        <taxon>Tracheophyta</taxon>
        <taxon>Spermatophyta</taxon>
        <taxon>Magnoliopsida</taxon>
        <taxon>Liliopsida</taxon>
        <taxon>Poales</taxon>
        <taxon>Poaceae</taxon>
        <taxon>PACMAD clade</taxon>
        <taxon>Panicoideae</taxon>
        <taxon>Andropogonodae</taxon>
        <taxon>Andropogoneae</taxon>
        <taxon>Tripsacinae</taxon>
        <taxon>Zea</taxon>
    </lineage>
</organism>
<dbReference type="PANTHER" id="PTHR47938:SF35">
    <property type="entry name" value="PENTATRICOPEPTIDE REPEAT-CONTAINING PROTEIN 4, MITOCHONDRIAL-RELATED"/>
    <property type="match status" value="1"/>
</dbReference>
<dbReference type="ExpressionAtlas" id="A0A1D6F2B2">
    <property type="expression patterns" value="baseline and differential"/>
</dbReference>
<dbReference type="Pfam" id="PF13041">
    <property type="entry name" value="PPR_2"/>
    <property type="match status" value="2"/>
</dbReference>
<sequence length="155" mass="17335">MLEGCLANTVTFNTLIKGFCMAGQIQGAIDLMQKNTESGFFPNCISYSTIINELFTCCGGHPSARILKPDIVAYNILIRRCNIHGEFDKGLGIYSDMVTNGVRPNWDTYRALFLGASLMTTNRRTLLLTPDVRAISVLIYWNRLNQDGCQMQKSI</sequence>
<dbReference type="PROSITE" id="PS51375">
    <property type="entry name" value="PPR"/>
    <property type="match status" value="2"/>
</dbReference>
<name>A0A1D6F2B2_MAIZE</name>
<dbReference type="NCBIfam" id="TIGR00756">
    <property type="entry name" value="PPR"/>
    <property type="match status" value="2"/>
</dbReference>
<proteinExistence type="inferred from homology"/>
<evidence type="ECO:0008006" key="5">
    <source>
        <dbReference type="Google" id="ProtNLM"/>
    </source>
</evidence>
<dbReference type="InterPro" id="IPR011990">
    <property type="entry name" value="TPR-like_helical_dom_sf"/>
</dbReference>
<gene>
    <name evidence="4" type="ORF">ZEAMMB73_Zm00001d007024</name>
</gene>
<reference evidence="4" key="1">
    <citation type="submission" date="2015-12" db="EMBL/GenBank/DDBJ databases">
        <title>Update maize B73 reference genome by single molecule sequencing technologies.</title>
        <authorList>
            <consortium name="Maize Genome Sequencing Project"/>
            <person name="Ware D."/>
        </authorList>
    </citation>
    <scope>NUCLEOTIDE SEQUENCE [LARGE SCALE GENOMIC DNA]</scope>
    <source>
        <tissue evidence="4">Seedling</tissue>
    </source>
</reference>
<dbReference type="InParanoid" id="A0A1D6F2B2"/>
<dbReference type="PANTHER" id="PTHR47938">
    <property type="entry name" value="RESPIRATORY COMPLEX I CHAPERONE (CIA84), PUTATIVE (AFU_ORTHOLOGUE AFUA_2G06020)-RELATED"/>
    <property type="match status" value="1"/>
</dbReference>
<evidence type="ECO:0000256" key="2">
    <source>
        <dbReference type="ARBA" id="ARBA00022737"/>
    </source>
</evidence>
<dbReference type="EMBL" id="CM007648">
    <property type="protein sequence ID" value="ONM25572.1"/>
    <property type="molecule type" value="Genomic_DNA"/>
</dbReference>
<accession>A0A1D6F2B2</accession>